<dbReference type="RefSeq" id="WP_032630237.1">
    <property type="nucleotide sequence ID" value="NZ_JPQU01000054.1"/>
</dbReference>
<gene>
    <name evidence="6" type="ORF">IV01_18715</name>
</gene>
<dbReference type="SUPFAM" id="SSF53098">
    <property type="entry name" value="Ribonuclease H-like"/>
    <property type="match status" value="1"/>
</dbReference>
<reference evidence="6 7" key="1">
    <citation type="submission" date="2014-07" db="EMBL/GenBank/DDBJ databases">
        <title>Draft Genome Sequences of Environmental Pseudomonas syringae strains.</title>
        <authorList>
            <person name="Baltrus D.A."/>
            <person name="Berge O."/>
            <person name="Morris C."/>
        </authorList>
    </citation>
    <scope>NUCLEOTIDE SEQUENCE [LARGE SCALE GENOMIC DNA]</scope>
    <source>
        <strain evidence="6 7">GAW0119</strain>
    </source>
</reference>
<evidence type="ECO:0000256" key="2">
    <source>
        <dbReference type="ARBA" id="ARBA00022839"/>
    </source>
</evidence>
<evidence type="ECO:0000256" key="3">
    <source>
        <dbReference type="ARBA" id="ARBA00025483"/>
    </source>
</evidence>
<evidence type="ECO:0000256" key="4">
    <source>
        <dbReference type="ARBA" id="ARBA00026073"/>
    </source>
</evidence>
<organism evidence="6 7">
    <name type="scientific">Pseudomonas syringae</name>
    <dbReference type="NCBI Taxonomy" id="317"/>
    <lineage>
        <taxon>Bacteria</taxon>
        <taxon>Pseudomonadati</taxon>
        <taxon>Pseudomonadota</taxon>
        <taxon>Gammaproteobacteria</taxon>
        <taxon>Pseudomonadales</taxon>
        <taxon>Pseudomonadaceae</taxon>
        <taxon>Pseudomonas</taxon>
    </lineage>
</organism>
<accession>A0A085VED1</accession>
<comment type="subunit">
    <text evidence="4">DNA polymerase III contains a core (composed of alpha, epsilon and theta chains) that associates with a tau subunit. This core dimerizes to form the POLIII' complex. PolIII' associates with the gamma complex (composed of gamma, delta, delta', psi and chi chains) and with the beta chain to form the complete DNA polymerase III complex.</text>
</comment>
<dbReference type="Gene3D" id="3.30.420.10">
    <property type="entry name" value="Ribonuclease H-like superfamily/Ribonuclease H"/>
    <property type="match status" value="1"/>
</dbReference>
<proteinExistence type="predicted"/>
<sequence length="203" mass="22222">MERVAVIDFETTGISPGQGCRATEIAVVIMEQGRIVDRYQSLMNAGVRIPGFIEALTGISNSMIRTAPSAERVMDDVANFVGTIPLVAHNASFDQKFWDHELSLIERSRQQSFACSMLLARRLMPGAPNHKLGTLTSYARLPNTGKAHRAMADAEMAANLTAHLTNELRQTHGIPGVSHQLLCTLQKVPAAKISEALKRQRGF</sequence>
<comment type="function">
    <text evidence="3">DNA polymerase III is a complex, multichain enzyme responsible for most of the replicative synthesis in bacteria. The epsilon subunit contain the editing function and is a proofreading 3'-5' exonuclease.</text>
</comment>
<comment type="caution">
    <text evidence="6">The sequence shown here is derived from an EMBL/GenBank/DDBJ whole genome shotgun (WGS) entry which is preliminary data.</text>
</comment>
<evidence type="ECO:0000259" key="5">
    <source>
        <dbReference type="SMART" id="SM00479"/>
    </source>
</evidence>
<dbReference type="SMART" id="SM00479">
    <property type="entry name" value="EXOIII"/>
    <property type="match status" value="1"/>
</dbReference>
<dbReference type="GO" id="GO:0005829">
    <property type="term" value="C:cytosol"/>
    <property type="evidence" value="ECO:0007669"/>
    <property type="project" value="TreeGrafter"/>
</dbReference>
<protein>
    <submittedName>
        <fullName evidence="6">DNA polymerase III subunit epsilon</fullName>
    </submittedName>
</protein>
<keyword evidence="2" id="KW-0269">Exonuclease</keyword>
<dbReference type="Proteomes" id="UP000028631">
    <property type="component" value="Unassembled WGS sequence"/>
</dbReference>
<dbReference type="PATRIC" id="fig|317.175.peg.3904"/>
<dbReference type="InterPro" id="IPR012337">
    <property type="entry name" value="RNaseH-like_sf"/>
</dbReference>
<evidence type="ECO:0000313" key="7">
    <source>
        <dbReference type="Proteomes" id="UP000028631"/>
    </source>
</evidence>
<dbReference type="PANTHER" id="PTHR30231">
    <property type="entry name" value="DNA POLYMERASE III SUBUNIT EPSILON"/>
    <property type="match status" value="1"/>
</dbReference>
<keyword evidence="1" id="KW-0540">Nuclease</keyword>
<dbReference type="InterPro" id="IPR013520">
    <property type="entry name" value="Ribonucl_H"/>
</dbReference>
<dbReference type="Pfam" id="PF00929">
    <property type="entry name" value="RNase_T"/>
    <property type="match status" value="1"/>
</dbReference>
<dbReference type="CDD" id="cd06127">
    <property type="entry name" value="DEDDh"/>
    <property type="match status" value="1"/>
</dbReference>
<evidence type="ECO:0000256" key="1">
    <source>
        <dbReference type="ARBA" id="ARBA00022722"/>
    </source>
</evidence>
<dbReference type="GO" id="GO:0003676">
    <property type="term" value="F:nucleic acid binding"/>
    <property type="evidence" value="ECO:0007669"/>
    <property type="project" value="InterPro"/>
</dbReference>
<dbReference type="GO" id="GO:0008408">
    <property type="term" value="F:3'-5' exonuclease activity"/>
    <property type="evidence" value="ECO:0007669"/>
    <property type="project" value="TreeGrafter"/>
</dbReference>
<evidence type="ECO:0000313" key="6">
    <source>
        <dbReference type="EMBL" id="KFE53794.1"/>
    </source>
</evidence>
<name>A0A085VED1_PSESX</name>
<feature type="domain" description="Exonuclease" evidence="5">
    <location>
        <begin position="3"/>
        <end position="170"/>
    </location>
</feature>
<dbReference type="InterPro" id="IPR036397">
    <property type="entry name" value="RNaseH_sf"/>
</dbReference>
<dbReference type="PANTHER" id="PTHR30231:SF37">
    <property type="entry name" value="EXODEOXYRIBONUCLEASE 10"/>
    <property type="match status" value="1"/>
</dbReference>
<dbReference type="FunFam" id="3.30.420.10:FF:000045">
    <property type="entry name" value="3'-5' exonuclease DinG"/>
    <property type="match status" value="1"/>
</dbReference>
<dbReference type="GO" id="GO:0045004">
    <property type="term" value="P:DNA replication proofreading"/>
    <property type="evidence" value="ECO:0007669"/>
    <property type="project" value="TreeGrafter"/>
</dbReference>
<dbReference type="EMBL" id="JPQU01000054">
    <property type="protein sequence ID" value="KFE53794.1"/>
    <property type="molecule type" value="Genomic_DNA"/>
</dbReference>
<keyword evidence="7" id="KW-1185">Reference proteome</keyword>
<dbReference type="AlphaFoldDB" id="A0A085VED1"/>
<keyword evidence="2" id="KW-0378">Hydrolase</keyword>